<comment type="caution">
    <text evidence="2">The sequence shown here is derived from an EMBL/GenBank/DDBJ whole genome shotgun (WGS) entry which is preliminary data.</text>
</comment>
<accession>A0A1J5PWQ8</accession>
<protein>
    <submittedName>
        <fullName evidence="2">Uncharacterized protein</fullName>
    </submittedName>
</protein>
<reference evidence="2" key="1">
    <citation type="submission" date="2016-10" db="EMBL/GenBank/DDBJ databases">
        <title>Sequence of Gallionella enrichment culture.</title>
        <authorList>
            <person name="Poehlein A."/>
            <person name="Muehling M."/>
            <person name="Daniel R."/>
        </authorList>
    </citation>
    <scope>NUCLEOTIDE SEQUENCE</scope>
</reference>
<dbReference type="EMBL" id="MLJW01005532">
    <property type="protein sequence ID" value="OIQ68053.1"/>
    <property type="molecule type" value="Genomic_DNA"/>
</dbReference>
<name>A0A1J5PWQ8_9ZZZZ</name>
<evidence type="ECO:0000256" key="1">
    <source>
        <dbReference type="SAM" id="MobiDB-lite"/>
    </source>
</evidence>
<gene>
    <name evidence="2" type="ORF">GALL_503600</name>
</gene>
<feature type="region of interest" description="Disordered" evidence="1">
    <location>
        <begin position="42"/>
        <end position="83"/>
    </location>
</feature>
<proteinExistence type="predicted"/>
<organism evidence="2">
    <name type="scientific">mine drainage metagenome</name>
    <dbReference type="NCBI Taxonomy" id="410659"/>
    <lineage>
        <taxon>unclassified sequences</taxon>
        <taxon>metagenomes</taxon>
        <taxon>ecological metagenomes</taxon>
    </lineage>
</organism>
<sequence>MGSVLHGSARTTPRIRAELQASQESGRALAARYDLNPKTVRKWRKRTTTADAPMGPKVPKRPAPLPPTPRHLPAAGRGDQGQA</sequence>
<evidence type="ECO:0000313" key="2">
    <source>
        <dbReference type="EMBL" id="OIQ68053.1"/>
    </source>
</evidence>
<dbReference type="AlphaFoldDB" id="A0A1J5PWQ8"/>
<feature type="compositionally biased region" description="Pro residues" evidence="1">
    <location>
        <begin position="61"/>
        <end position="70"/>
    </location>
</feature>